<keyword evidence="12" id="KW-1185">Reference proteome</keyword>
<evidence type="ECO:0000256" key="5">
    <source>
        <dbReference type="ARBA" id="ARBA00022692"/>
    </source>
</evidence>
<keyword evidence="9 10" id="KW-0472">Membrane</keyword>
<dbReference type="GO" id="GO:0051072">
    <property type="term" value="P:4,6-pyruvylated galactose residue biosynthetic process"/>
    <property type="evidence" value="ECO:0007669"/>
    <property type="project" value="TreeGrafter"/>
</dbReference>
<evidence type="ECO:0000256" key="7">
    <source>
        <dbReference type="ARBA" id="ARBA00022989"/>
    </source>
</evidence>
<reference evidence="11 12" key="1">
    <citation type="journal article" date="2011" name="Science">
        <title>Comparative functional genomics of the fission yeasts.</title>
        <authorList>
            <person name="Rhind N."/>
            <person name="Chen Z."/>
            <person name="Yassour M."/>
            <person name="Thompson D.A."/>
            <person name="Haas B.J."/>
            <person name="Habib N."/>
            <person name="Wapinski I."/>
            <person name="Roy S."/>
            <person name="Lin M.F."/>
            <person name="Heiman D.I."/>
            <person name="Young S.K."/>
            <person name="Furuya K."/>
            <person name="Guo Y."/>
            <person name="Pidoux A."/>
            <person name="Chen H.M."/>
            <person name="Robbertse B."/>
            <person name="Goldberg J.M."/>
            <person name="Aoki K."/>
            <person name="Bayne E.H."/>
            <person name="Berlin A.M."/>
            <person name="Desjardins C.A."/>
            <person name="Dobbs E."/>
            <person name="Dukaj L."/>
            <person name="Fan L."/>
            <person name="FitzGerald M.G."/>
            <person name="French C."/>
            <person name="Gujja S."/>
            <person name="Hansen K."/>
            <person name="Keifenheim D."/>
            <person name="Levin J.Z."/>
            <person name="Mosher R.A."/>
            <person name="Mueller C.A."/>
            <person name="Pfiffner J."/>
            <person name="Priest M."/>
            <person name="Russ C."/>
            <person name="Smialowska A."/>
            <person name="Swoboda P."/>
            <person name="Sykes S.M."/>
            <person name="Vaughn M."/>
            <person name="Vengrova S."/>
            <person name="Yoder R."/>
            <person name="Zeng Q."/>
            <person name="Allshire R."/>
            <person name="Baulcombe D."/>
            <person name="Birren B.W."/>
            <person name="Brown W."/>
            <person name="Ekwall K."/>
            <person name="Kellis M."/>
            <person name="Leatherwood J."/>
            <person name="Levin H."/>
            <person name="Margalit H."/>
            <person name="Martienssen R."/>
            <person name="Nieduszynski C.A."/>
            <person name="Spatafora J.W."/>
            <person name="Friedman N."/>
            <person name="Dalgaard J.Z."/>
            <person name="Baumann P."/>
            <person name="Niki H."/>
            <person name="Regev A."/>
            <person name="Nusbaum C."/>
        </authorList>
    </citation>
    <scope>NUCLEOTIDE SEQUENCE [LARGE SCALE GENOMIC DNA]</scope>
    <source>
        <strain evidence="12">OY26 / ATCC MYA-4695 / CBS 11777 / NBRC 106824 / NRRL Y48691</strain>
    </source>
</reference>
<dbReference type="HOGENOM" id="CLU_731891_0_0_1"/>
<evidence type="ECO:0000256" key="3">
    <source>
        <dbReference type="ARBA" id="ARBA00022676"/>
    </source>
</evidence>
<comment type="similarity">
    <text evidence="2 10">Belongs to the glycosyltransferase 31 family.</text>
</comment>
<keyword evidence="8 10" id="KW-0333">Golgi apparatus</keyword>
<dbReference type="RefSeq" id="XP_013022727.1">
    <property type="nucleotide sequence ID" value="XM_013167273.1"/>
</dbReference>
<dbReference type="STRING" id="653667.S9W2T2"/>
<accession>S9W2T2</accession>
<dbReference type="eggNOG" id="KOG2287">
    <property type="taxonomic scope" value="Eukaryota"/>
</dbReference>
<keyword evidence="6 10" id="KW-0735">Signal-anchor</keyword>
<dbReference type="EC" id="2.4.1.-" evidence="10"/>
<sequence length="376" mass="43746">MVANKNLFFSYLVLSAFGTVFFFLIMYRSWCTETKTALLLEEMFLSPLYTNQSTAPRPLRMCLGVFSHANNVERRRLLREDYHHYIREFASKDKIDVKFVLGVPDTNEGLAAIREEQRKYGDLEVLPIGENVDRGKSIVYFQTFLKGYRSYPLLSDVADGHLLKNIQYQGGTFVYNETIETHELPGMKEFQDLGAPRDEYDFIAKVDDDAYVNLPLLFSELRPHIGEDEFYFGRDCTRKELPTSVREFPYMCGFAYVVSPDIAHHIASGREIVYPWEDVQTGYNIYKSGDVQNIKFTRYNLYDLVLHSEGYNPRQAFLRFDALVVHKLKTNQLSASVIEWYRKMYEHRAYCQTLSGNEKRFCMKASYPLVATEGNT</sequence>
<dbReference type="GO" id="GO:0000139">
    <property type="term" value="C:Golgi membrane"/>
    <property type="evidence" value="ECO:0007669"/>
    <property type="project" value="UniProtKB-SubCell"/>
</dbReference>
<keyword evidence="5 10" id="KW-0812">Transmembrane</keyword>
<dbReference type="GO" id="GO:0016758">
    <property type="term" value="F:hexosyltransferase activity"/>
    <property type="evidence" value="ECO:0007669"/>
    <property type="project" value="InterPro"/>
</dbReference>
<evidence type="ECO:0000256" key="2">
    <source>
        <dbReference type="ARBA" id="ARBA00008661"/>
    </source>
</evidence>
<dbReference type="AlphaFoldDB" id="S9W2T2"/>
<keyword evidence="4" id="KW-0808">Transferase</keyword>
<dbReference type="PANTHER" id="PTHR11214:SF351">
    <property type="entry name" value="BETA-1,3-GALACTOSYLTRANSFERASE PVG3"/>
    <property type="match status" value="1"/>
</dbReference>
<evidence type="ECO:0000313" key="12">
    <source>
        <dbReference type="Proteomes" id="UP000015464"/>
    </source>
</evidence>
<evidence type="ECO:0000256" key="1">
    <source>
        <dbReference type="ARBA" id="ARBA00004323"/>
    </source>
</evidence>
<comment type="subcellular location">
    <subcellularLocation>
        <location evidence="1 10">Golgi apparatus membrane</location>
        <topology evidence="1 10">Single-pass type II membrane protein</topology>
    </subcellularLocation>
</comment>
<keyword evidence="3 10" id="KW-0328">Glycosyltransferase</keyword>
<dbReference type="PANTHER" id="PTHR11214">
    <property type="entry name" value="BETA-1,3-N-ACETYLGLUCOSAMINYLTRANSFERASE"/>
    <property type="match status" value="1"/>
</dbReference>
<dbReference type="Proteomes" id="UP000015464">
    <property type="component" value="Unassembled WGS sequence"/>
</dbReference>
<protein>
    <recommendedName>
        <fullName evidence="10">Hexosyltransferase</fullName>
        <ecNumber evidence="10">2.4.1.-</ecNumber>
    </recommendedName>
</protein>
<evidence type="ECO:0000256" key="6">
    <source>
        <dbReference type="ARBA" id="ARBA00022968"/>
    </source>
</evidence>
<organism evidence="11 12">
    <name type="scientific">Schizosaccharomyces cryophilus (strain OY26 / ATCC MYA-4695 / CBS 11777 / NBRC 106824 / NRRL Y48691)</name>
    <name type="common">Fission yeast</name>
    <dbReference type="NCBI Taxonomy" id="653667"/>
    <lineage>
        <taxon>Eukaryota</taxon>
        <taxon>Fungi</taxon>
        <taxon>Dikarya</taxon>
        <taxon>Ascomycota</taxon>
        <taxon>Taphrinomycotina</taxon>
        <taxon>Schizosaccharomycetes</taxon>
        <taxon>Schizosaccharomycetales</taxon>
        <taxon>Schizosaccharomycetaceae</taxon>
        <taxon>Schizosaccharomyces</taxon>
    </lineage>
</organism>
<keyword evidence="7 10" id="KW-1133">Transmembrane helix</keyword>
<proteinExistence type="inferred from homology"/>
<evidence type="ECO:0000256" key="10">
    <source>
        <dbReference type="RuleBase" id="RU363063"/>
    </source>
</evidence>
<dbReference type="Gene3D" id="3.90.550.50">
    <property type="match status" value="1"/>
</dbReference>
<evidence type="ECO:0000313" key="11">
    <source>
        <dbReference type="EMBL" id="EPY52849.1"/>
    </source>
</evidence>
<name>S9W2T2_SCHCR</name>
<dbReference type="EMBL" id="KE546989">
    <property type="protein sequence ID" value="EPY52849.1"/>
    <property type="molecule type" value="Genomic_DNA"/>
</dbReference>
<dbReference type="InterPro" id="IPR002659">
    <property type="entry name" value="Glyco_trans_31"/>
</dbReference>
<evidence type="ECO:0000256" key="9">
    <source>
        <dbReference type="ARBA" id="ARBA00023136"/>
    </source>
</evidence>
<gene>
    <name evidence="11" type="ORF">SPOG_02168</name>
</gene>
<evidence type="ECO:0000256" key="8">
    <source>
        <dbReference type="ARBA" id="ARBA00023034"/>
    </source>
</evidence>
<dbReference type="GeneID" id="25036492"/>
<dbReference type="OMA" id="DSCFRHG"/>
<dbReference type="OrthoDB" id="2139606at2759"/>
<evidence type="ECO:0000256" key="4">
    <source>
        <dbReference type="ARBA" id="ARBA00022679"/>
    </source>
</evidence>
<feature type="transmembrane region" description="Helical" evidence="10">
    <location>
        <begin position="7"/>
        <end position="27"/>
    </location>
</feature>